<keyword evidence="2" id="KW-1185">Reference proteome</keyword>
<gene>
    <name evidence="1" type="ORF">C475_18716</name>
</gene>
<dbReference type="EMBL" id="AOIU01000040">
    <property type="protein sequence ID" value="ELZ21479.1"/>
    <property type="molecule type" value="Genomic_DNA"/>
</dbReference>
<dbReference type="AlphaFoldDB" id="M0CHY0"/>
<sequence length="69" mass="7658">MRIRDTDKRQREWEMLQEATGEKTRSKAIDAAVRYYLKMAGGNAAAPTGSVEELMQVAEDQGSVTPAEI</sequence>
<accession>M0CHY0</accession>
<comment type="caution">
    <text evidence="1">The sequence shown here is derived from an EMBL/GenBank/DDBJ whole genome shotgun (WGS) entry which is preliminary data.</text>
</comment>
<evidence type="ECO:0000313" key="2">
    <source>
        <dbReference type="Proteomes" id="UP000011626"/>
    </source>
</evidence>
<proteinExistence type="predicted"/>
<name>M0CHY0_9EURY</name>
<reference evidence="1 2" key="1">
    <citation type="journal article" date="2014" name="PLoS Genet.">
        <title>Phylogenetically driven sequencing of extremely halophilic archaea reveals strategies for static and dynamic osmo-response.</title>
        <authorList>
            <person name="Becker E.A."/>
            <person name="Seitzer P.M."/>
            <person name="Tritt A."/>
            <person name="Larsen D."/>
            <person name="Krusor M."/>
            <person name="Yao A.I."/>
            <person name="Wu D."/>
            <person name="Madern D."/>
            <person name="Eisen J.A."/>
            <person name="Darling A.E."/>
            <person name="Facciotti M.T."/>
        </authorList>
    </citation>
    <scope>NUCLEOTIDE SEQUENCE [LARGE SCALE GENOMIC DNA]</scope>
    <source>
        <strain evidence="1 2">2-9-1</strain>
    </source>
</reference>
<feature type="non-terminal residue" evidence="1">
    <location>
        <position position="69"/>
    </location>
</feature>
<protein>
    <submittedName>
        <fullName evidence="1">Uncharacterized protein</fullName>
    </submittedName>
</protein>
<organism evidence="1 2">
    <name type="scientific">Halosimplex carlsbadense 2-9-1</name>
    <dbReference type="NCBI Taxonomy" id="797114"/>
    <lineage>
        <taxon>Archaea</taxon>
        <taxon>Methanobacteriati</taxon>
        <taxon>Methanobacteriota</taxon>
        <taxon>Stenosarchaea group</taxon>
        <taxon>Halobacteria</taxon>
        <taxon>Halobacteriales</taxon>
        <taxon>Haloarculaceae</taxon>
        <taxon>Halosimplex</taxon>
    </lineage>
</organism>
<dbReference type="Proteomes" id="UP000011626">
    <property type="component" value="Unassembled WGS sequence"/>
</dbReference>
<evidence type="ECO:0000313" key="1">
    <source>
        <dbReference type="EMBL" id="ELZ21479.1"/>
    </source>
</evidence>